<dbReference type="EMBL" id="CYZH01000030">
    <property type="protein sequence ID" value="CUP10541.1"/>
    <property type="molecule type" value="Genomic_DNA"/>
</dbReference>
<accession>A0A174KIE3</accession>
<dbReference type="Proteomes" id="UP000095517">
    <property type="component" value="Unassembled WGS sequence"/>
</dbReference>
<dbReference type="AlphaFoldDB" id="A0A174KIE3"/>
<sequence length="352" mass="41796">MSLCFYGEATFFIFVTKFENMEYQIIPINTIKRIESWLNSEVGFSRSMFHNELDYISDVYLLGNKFPMEIQDLYLSIKKEEQEIPYPNCGTDEDKYEFSMTVGKNLVLESGNFKAEYIETLWNTYNKDEDEAYEQQDQDVFYAILLIVSIYYKYTQTNGYFDFEDYIADPTQIKYSYSVRPDMLRLYKMFHEKKKTKSNIVTIEYNKQKIELTNDDSWFLNMITPYLDKYLGVSTLEEAETELDKDYPSIGKRGRKRENAILDTITLSIYNLLRHSSFAAKGKGLTDNEGNFILELLKYLKLIDEDSPKNDILNLRATIRNLQKYEVRPNWWKIPMCKISPNNPVEYLKSYW</sequence>
<organism evidence="1 2">
    <name type="scientific">Bacteroides finegoldii</name>
    <dbReference type="NCBI Taxonomy" id="338188"/>
    <lineage>
        <taxon>Bacteria</taxon>
        <taxon>Pseudomonadati</taxon>
        <taxon>Bacteroidota</taxon>
        <taxon>Bacteroidia</taxon>
        <taxon>Bacteroidales</taxon>
        <taxon>Bacteroidaceae</taxon>
        <taxon>Bacteroides</taxon>
    </lineage>
</organism>
<name>A0A174KIE3_9BACE</name>
<proteinExistence type="predicted"/>
<evidence type="ECO:0000313" key="2">
    <source>
        <dbReference type="Proteomes" id="UP000095517"/>
    </source>
</evidence>
<protein>
    <submittedName>
        <fullName evidence="1">Uncharacterized protein</fullName>
    </submittedName>
</protein>
<reference evidence="1 2" key="1">
    <citation type="submission" date="2015-09" db="EMBL/GenBank/DDBJ databases">
        <authorList>
            <consortium name="Pathogen Informatics"/>
        </authorList>
    </citation>
    <scope>NUCLEOTIDE SEQUENCE [LARGE SCALE GENOMIC DNA]</scope>
    <source>
        <strain evidence="1 2">2789STDY5608840</strain>
    </source>
</reference>
<gene>
    <name evidence="1" type="ORF">ERS852397_03505</name>
</gene>
<evidence type="ECO:0000313" key="1">
    <source>
        <dbReference type="EMBL" id="CUP10541.1"/>
    </source>
</evidence>